<gene>
    <name evidence="6" type="ORF">G4Z05_04105</name>
</gene>
<dbReference type="InterPro" id="IPR002545">
    <property type="entry name" value="CheW-lke_dom"/>
</dbReference>
<reference evidence="6" key="1">
    <citation type="submission" date="2020-02" db="EMBL/GenBank/DDBJ databases">
        <title>Bacillus sedimentmangrovi sp. nov., isolated from sediment of the mangrove ecosystem.</title>
        <authorList>
            <person name="Liu G."/>
        </authorList>
    </citation>
    <scope>NUCLEOTIDE SEQUENCE [LARGE SCALE GENOMIC DNA]</scope>
    <source>
        <strain evidence="6">SgZ-7</strain>
    </source>
</reference>
<name>A0A6B3TNB6_9BACI</name>
<comment type="subcellular location">
    <subcellularLocation>
        <location evidence="1">Cytoplasm</location>
    </subcellularLocation>
</comment>
<proteinExistence type="predicted"/>
<dbReference type="InterPro" id="IPR036061">
    <property type="entry name" value="CheW-like_dom_sf"/>
</dbReference>
<evidence type="ECO:0000256" key="4">
    <source>
        <dbReference type="ARBA" id="ARBA00022500"/>
    </source>
</evidence>
<evidence type="ECO:0000259" key="5">
    <source>
        <dbReference type="PROSITE" id="PS50851"/>
    </source>
</evidence>
<evidence type="ECO:0000313" key="7">
    <source>
        <dbReference type="Proteomes" id="UP000481621"/>
    </source>
</evidence>
<dbReference type="AlphaFoldDB" id="A0A6B3TNB6"/>
<dbReference type="PANTHER" id="PTHR22617:SF23">
    <property type="entry name" value="CHEMOTAXIS PROTEIN CHEW"/>
    <property type="match status" value="1"/>
</dbReference>
<evidence type="ECO:0000256" key="3">
    <source>
        <dbReference type="ARBA" id="ARBA00022490"/>
    </source>
</evidence>
<organism evidence="6 7">
    <name type="scientific">Neobacillus thermocopriae</name>
    <dbReference type="NCBI Taxonomy" id="1215031"/>
    <lineage>
        <taxon>Bacteria</taxon>
        <taxon>Bacillati</taxon>
        <taxon>Bacillota</taxon>
        <taxon>Bacilli</taxon>
        <taxon>Bacillales</taxon>
        <taxon>Bacillaceae</taxon>
        <taxon>Neobacillus</taxon>
    </lineage>
</organism>
<sequence length="141" mass="16178">MEMVKIIVFKLGEEEYALDIEFVQSIERIQPITRVPNAPSYVKGLMNLRGNVIPIIDLRKKLNIGETNFTDHTRIIISKYEDIELGFIVDQTSDVIDVSRDELEMELSGRMEFDAFGGIVNFSGRLIILLKMEELVKTEVK</sequence>
<keyword evidence="4" id="KW-0145">Chemotaxis</keyword>
<dbReference type="SMART" id="SM00260">
    <property type="entry name" value="CheW"/>
    <property type="match status" value="1"/>
</dbReference>
<accession>A0A6B3TNB6</accession>
<dbReference type="SUPFAM" id="SSF50341">
    <property type="entry name" value="CheW-like"/>
    <property type="match status" value="1"/>
</dbReference>
<dbReference type="RefSeq" id="WP_163250592.1">
    <property type="nucleotide sequence ID" value="NZ_JAAIUV010000004.1"/>
</dbReference>
<comment type="caution">
    <text evidence="6">The sequence shown here is derived from an EMBL/GenBank/DDBJ whole genome shotgun (WGS) entry which is preliminary data.</text>
</comment>
<dbReference type="PANTHER" id="PTHR22617">
    <property type="entry name" value="CHEMOTAXIS SENSOR HISTIDINE KINASE-RELATED"/>
    <property type="match status" value="1"/>
</dbReference>
<dbReference type="GO" id="GO:0007165">
    <property type="term" value="P:signal transduction"/>
    <property type="evidence" value="ECO:0007669"/>
    <property type="project" value="InterPro"/>
</dbReference>
<dbReference type="Gene3D" id="2.40.50.180">
    <property type="entry name" value="CheA-289, Domain 4"/>
    <property type="match status" value="1"/>
</dbReference>
<dbReference type="Gene3D" id="2.30.30.40">
    <property type="entry name" value="SH3 Domains"/>
    <property type="match status" value="1"/>
</dbReference>
<dbReference type="FunFam" id="2.40.50.180:FF:000002">
    <property type="entry name" value="Chemotaxis protein CheW"/>
    <property type="match status" value="1"/>
</dbReference>
<dbReference type="GO" id="GO:0005829">
    <property type="term" value="C:cytosol"/>
    <property type="evidence" value="ECO:0007669"/>
    <property type="project" value="TreeGrafter"/>
</dbReference>
<dbReference type="GO" id="GO:0006935">
    <property type="term" value="P:chemotaxis"/>
    <property type="evidence" value="ECO:0007669"/>
    <property type="project" value="UniProtKB-KW"/>
</dbReference>
<protein>
    <recommendedName>
        <fullName evidence="2">Chemotaxis protein CheW</fullName>
    </recommendedName>
</protein>
<evidence type="ECO:0000256" key="1">
    <source>
        <dbReference type="ARBA" id="ARBA00004496"/>
    </source>
</evidence>
<keyword evidence="3" id="KW-0963">Cytoplasm</keyword>
<keyword evidence="7" id="KW-1185">Reference proteome</keyword>
<feature type="domain" description="CheW-like" evidence="5">
    <location>
        <begin position="3"/>
        <end position="141"/>
    </location>
</feature>
<evidence type="ECO:0000256" key="2">
    <source>
        <dbReference type="ARBA" id="ARBA00021483"/>
    </source>
</evidence>
<evidence type="ECO:0000313" key="6">
    <source>
        <dbReference type="EMBL" id="NEX78072.1"/>
    </source>
</evidence>
<dbReference type="PROSITE" id="PS50851">
    <property type="entry name" value="CHEW"/>
    <property type="match status" value="1"/>
</dbReference>
<dbReference type="EMBL" id="JAAIUV010000004">
    <property type="protein sequence ID" value="NEX78072.1"/>
    <property type="molecule type" value="Genomic_DNA"/>
</dbReference>
<dbReference type="Proteomes" id="UP000481621">
    <property type="component" value="Unassembled WGS sequence"/>
</dbReference>
<dbReference type="InterPro" id="IPR039315">
    <property type="entry name" value="CheW"/>
</dbReference>
<dbReference type="Pfam" id="PF01584">
    <property type="entry name" value="CheW"/>
    <property type="match status" value="1"/>
</dbReference>